<accession>A0A8S9TU73</accession>
<feature type="region of interest" description="Disordered" evidence="1">
    <location>
        <begin position="266"/>
        <end position="369"/>
    </location>
</feature>
<feature type="compositionally biased region" description="Basic and acidic residues" evidence="1">
    <location>
        <begin position="350"/>
        <end position="368"/>
    </location>
</feature>
<feature type="compositionally biased region" description="Basic and acidic residues" evidence="1">
    <location>
        <begin position="266"/>
        <end position="276"/>
    </location>
</feature>
<proteinExistence type="predicted"/>
<dbReference type="AlphaFoldDB" id="A0A8S9TU73"/>
<feature type="region of interest" description="Disordered" evidence="1">
    <location>
        <begin position="89"/>
        <end position="249"/>
    </location>
</feature>
<evidence type="ECO:0000313" key="3">
    <source>
        <dbReference type="Proteomes" id="UP000704712"/>
    </source>
</evidence>
<gene>
    <name evidence="2" type="ORF">GN958_ATG18771</name>
</gene>
<feature type="region of interest" description="Disordered" evidence="1">
    <location>
        <begin position="1"/>
        <end position="74"/>
    </location>
</feature>
<feature type="compositionally biased region" description="Polar residues" evidence="1">
    <location>
        <begin position="212"/>
        <end position="224"/>
    </location>
</feature>
<protein>
    <submittedName>
        <fullName evidence="2">Uncharacterized protein</fullName>
    </submittedName>
</protein>
<feature type="compositionally biased region" description="Low complexity" evidence="1">
    <location>
        <begin position="123"/>
        <end position="133"/>
    </location>
</feature>
<feature type="compositionally biased region" description="Polar residues" evidence="1">
    <location>
        <begin position="59"/>
        <end position="70"/>
    </location>
</feature>
<feature type="compositionally biased region" description="Low complexity" evidence="1">
    <location>
        <begin position="49"/>
        <end position="58"/>
    </location>
</feature>
<reference evidence="2" key="1">
    <citation type="submission" date="2020-03" db="EMBL/GenBank/DDBJ databases">
        <title>Hybrid Assembly of Korean Phytophthora infestans isolates.</title>
        <authorList>
            <person name="Prokchorchik M."/>
            <person name="Lee Y."/>
            <person name="Seo J."/>
            <person name="Cho J.-H."/>
            <person name="Park Y.-E."/>
            <person name="Jang D.-C."/>
            <person name="Im J.-S."/>
            <person name="Choi J.-G."/>
            <person name="Park H.-J."/>
            <person name="Lee G.-B."/>
            <person name="Lee Y.-G."/>
            <person name="Hong S.-Y."/>
            <person name="Cho K."/>
            <person name="Sohn K.H."/>
        </authorList>
    </citation>
    <scope>NUCLEOTIDE SEQUENCE</scope>
    <source>
        <strain evidence="2">KR_2_A2</strain>
    </source>
</reference>
<feature type="compositionally biased region" description="Low complexity" evidence="1">
    <location>
        <begin position="89"/>
        <end position="110"/>
    </location>
</feature>
<feature type="compositionally biased region" description="Low complexity" evidence="1">
    <location>
        <begin position="1"/>
        <end position="28"/>
    </location>
</feature>
<evidence type="ECO:0000256" key="1">
    <source>
        <dbReference type="SAM" id="MobiDB-lite"/>
    </source>
</evidence>
<name>A0A8S9TU73_PHYIN</name>
<feature type="compositionally biased region" description="Basic and acidic residues" evidence="1">
    <location>
        <begin position="298"/>
        <end position="310"/>
    </location>
</feature>
<organism evidence="2 3">
    <name type="scientific">Phytophthora infestans</name>
    <name type="common">Potato late blight agent</name>
    <name type="synonym">Botrytis infestans</name>
    <dbReference type="NCBI Taxonomy" id="4787"/>
    <lineage>
        <taxon>Eukaryota</taxon>
        <taxon>Sar</taxon>
        <taxon>Stramenopiles</taxon>
        <taxon>Oomycota</taxon>
        <taxon>Peronosporomycetes</taxon>
        <taxon>Peronosporales</taxon>
        <taxon>Peronosporaceae</taxon>
        <taxon>Phytophthora</taxon>
    </lineage>
</organism>
<feature type="compositionally biased region" description="Polar residues" evidence="1">
    <location>
        <begin position="134"/>
        <end position="151"/>
    </location>
</feature>
<feature type="compositionally biased region" description="Polar residues" evidence="1">
    <location>
        <begin position="158"/>
        <end position="178"/>
    </location>
</feature>
<dbReference type="Proteomes" id="UP000704712">
    <property type="component" value="Unassembled WGS sequence"/>
</dbReference>
<sequence>MGASAGTSTSTAPVTPTETATEMATGMSGTTTGPTRGAVSAEQTTVSTSSALLPALSPQNEVSTPASAAAQTPVAVDTTTAQIASVTSASVEASMPQSSSSSTPVSAAIAHPNEASQEIPAEVTTATASSAVSQPASYSEVNTSLTSSTAQEPAFASTPAQNEPAQSETQTVYVQETTPPAPESVKQYTPDEAAEQHQASVKDIYSGKATETESSIAAQQSKPTATEVELSPTATDGEKTGLISEDPYNGGLITTEVELLKREHPALTTREEHGPVSEENAYTTNGEPEETAHGTSMDNRDEIPESEHKYTPLADEPELNPEKWHNGEPDSIPGLIPAASHYDEAATTENELKSEHQAVKSADEREPFAVENSRNAEPLITTVDASLASFVDQDWNLLAPSDQTVGRVNTDHSSSISADKIFQFLQSIKDRADIEHERMMYRYKRTFDCVSAGLQTLATASVTTDEYDVLVRWMYNHCAAGNTEIAPPPLPPLPKREFNGEDVAALVNDPSVDVKRQYMTKMDFYHQIKNHFTQTIEQLEGHVAGTHLRSEEKREQQNKLHECIEAAVTHFGYRDSAVGELTAKQLETAISCVDTCIKAWSKPCG</sequence>
<dbReference type="EMBL" id="JAACNO010002629">
    <property type="protein sequence ID" value="KAF4132050.1"/>
    <property type="molecule type" value="Genomic_DNA"/>
</dbReference>
<comment type="caution">
    <text evidence="2">The sequence shown here is derived from an EMBL/GenBank/DDBJ whole genome shotgun (WGS) entry which is preliminary data.</text>
</comment>
<evidence type="ECO:0000313" key="2">
    <source>
        <dbReference type="EMBL" id="KAF4132050.1"/>
    </source>
</evidence>